<protein>
    <submittedName>
        <fullName evidence="1">Uncharacterized protein</fullName>
    </submittedName>
</protein>
<geneLocation type="plasmid" evidence="1 2">
    <name>unnamed3</name>
</geneLocation>
<dbReference type="AlphaFoldDB" id="A0ABD7YGK8"/>
<sequence>MEQLDTFGLPDTFPPHLMPQRGAQFVADCMRGMSKSALTRLARQRGFMPTWTKLDHVGVGVYGLSLTIDGCGVPLMVRMTTVPSASTPTVAPDRQPSLF</sequence>
<organism evidence="1 2">
    <name type="scientific">Burkholderia contaminans</name>
    <dbReference type="NCBI Taxonomy" id="488447"/>
    <lineage>
        <taxon>Bacteria</taxon>
        <taxon>Pseudomonadati</taxon>
        <taxon>Pseudomonadota</taxon>
        <taxon>Betaproteobacteria</taxon>
        <taxon>Burkholderiales</taxon>
        <taxon>Burkholderiaceae</taxon>
        <taxon>Burkholderia</taxon>
        <taxon>Burkholderia cepacia complex</taxon>
    </lineage>
</organism>
<evidence type="ECO:0000313" key="1">
    <source>
        <dbReference type="EMBL" id="WFN24040.1"/>
    </source>
</evidence>
<reference evidence="1 2" key="1">
    <citation type="submission" date="2021-12" db="EMBL/GenBank/DDBJ databases">
        <title>Genomic and phenotypic characterization of three Burkholderia contaminans isolates recovered from different sources.</title>
        <authorList>
            <person name="Lopez De Volder A."/>
            <person name="Fan Y."/>
            <person name="Nunvar J."/>
            <person name="Herrera T."/>
            <person name="Timp W."/>
            <person name="Degrossi J."/>
        </authorList>
    </citation>
    <scope>NUCLEOTIDE SEQUENCE [LARGE SCALE GENOMIC DNA]</scope>
    <source>
        <strain evidence="1 2">LMG 23361</strain>
        <plasmid evidence="1 2">unnamed3</plasmid>
    </source>
</reference>
<gene>
    <name evidence="1" type="ORF">LXE91_42395</name>
</gene>
<dbReference type="RefSeq" id="WP_070162860.1">
    <property type="nucleotide sequence ID" value="NZ_CABVQO010000033.1"/>
</dbReference>
<dbReference type="EMBL" id="CP090645">
    <property type="protein sequence ID" value="WFN24040.1"/>
    <property type="molecule type" value="Genomic_DNA"/>
</dbReference>
<name>A0ABD7YGK8_9BURK</name>
<evidence type="ECO:0000313" key="2">
    <source>
        <dbReference type="Proteomes" id="UP001220209"/>
    </source>
</evidence>
<dbReference type="Proteomes" id="UP001220209">
    <property type="component" value="Plasmid unnamed3"/>
</dbReference>
<proteinExistence type="predicted"/>
<keyword evidence="1" id="KW-0614">Plasmid</keyword>
<accession>A0ABD7YGK8</accession>